<dbReference type="OrthoDB" id="412369at2759"/>
<dbReference type="Gene3D" id="3.40.50.1460">
    <property type="match status" value="1"/>
</dbReference>
<dbReference type="EMBL" id="CAJNOQ010021512">
    <property type="protein sequence ID" value="CAF1487407.1"/>
    <property type="molecule type" value="Genomic_DNA"/>
</dbReference>
<organism evidence="1 3">
    <name type="scientific">Didymodactylos carnosus</name>
    <dbReference type="NCBI Taxonomy" id="1234261"/>
    <lineage>
        <taxon>Eukaryota</taxon>
        <taxon>Metazoa</taxon>
        <taxon>Spiralia</taxon>
        <taxon>Gnathifera</taxon>
        <taxon>Rotifera</taxon>
        <taxon>Eurotatoria</taxon>
        <taxon>Bdelloidea</taxon>
        <taxon>Philodinida</taxon>
        <taxon>Philodinidae</taxon>
        <taxon>Didymodactylos</taxon>
    </lineage>
</organism>
<evidence type="ECO:0000313" key="2">
    <source>
        <dbReference type="EMBL" id="CAF4351177.1"/>
    </source>
</evidence>
<dbReference type="Proteomes" id="UP000663829">
    <property type="component" value="Unassembled WGS sequence"/>
</dbReference>
<evidence type="ECO:0000313" key="1">
    <source>
        <dbReference type="EMBL" id="CAF1487407.1"/>
    </source>
</evidence>
<dbReference type="Proteomes" id="UP000681722">
    <property type="component" value="Unassembled WGS sequence"/>
</dbReference>
<comment type="caution">
    <text evidence="1">The sequence shown here is derived from an EMBL/GenBank/DDBJ whole genome shotgun (WGS) entry which is preliminary data.</text>
</comment>
<accession>A0A815S839</accession>
<dbReference type="SUPFAM" id="SSF52129">
    <property type="entry name" value="Caspase-like"/>
    <property type="match status" value="1"/>
</dbReference>
<name>A0A815S839_9BILA</name>
<protein>
    <submittedName>
        <fullName evidence="1">Uncharacterized protein</fullName>
    </submittedName>
</protein>
<keyword evidence="3" id="KW-1185">Reference proteome</keyword>
<sequence length="189" mass="21778">MISCVDVLKGHNYLVPVDPFDDNDYSFSHYSPEYDFICLDDVLKRLNQHRNLVNIVILDACRADGQNGTWKSKDITGSLSSLPIIPVYGTSKGLSANVRTRIEKFQKLVRSKPIADSSSPWLIMCYAITFGLGYFRKLFSHGFAQKFFQILPYGTKGKTMSKIFSKVPRSRSYRVPHNQPWRRRICNRF</sequence>
<dbReference type="InterPro" id="IPR029030">
    <property type="entry name" value="Caspase-like_dom_sf"/>
</dbReference>
<evidence type="ECO:0000313" key="3">
    <source>
        <dbReference type="Proteomes" id="UP000663829"/>
    </source>
</evidence>
<reference evidence="1" key="1">
    <citation type="submission" date="2021-02" db="EMBL/GenBank/DDBJ databases">
        <authorList>
            <person name="Nowell W R."/>
        </authorList>
    </citation>
    <scope>NUCLEOTIDE SEQUENCE</scope>
</reference>
<dbReference type="AlphaFoldDB" id="A0A815S839"/>
<gene>
    <name evidence="1" type="ORF">GPM918_LOCUS36100</name>
    <name evidence="2" type="ORF">SRO942_LOCUS36828</name>
</gene>
<dbReference type="EMBL" id="CAJOBC010087001">
    <property type="protein sequence ID" value="CAF4351177.1"/>
    <property type="molecule type" value="Genomic_DNA"/>
</dbReference>
<proteinExistence type="predicted"/>